<sequence>MAEVWFGMSDDGLHFTMDEAPVIFPGPDLADLDGCEDPTVMQHDGLLLLWHTGYNERERVGRLLYARGPDSKRLATVGVAIEPWPSRFADPKEASVVQIGDRWRLFFEFACDGASLVGQVDAGRPDDPWSDPADLLIAPRSDSWDNWHLRPGPVIGAGTDRPVLIYNGADRAARWRIGWAASSRDFSQIVARSDAPLHSPERERLGQDADIAFASSAVETEDGGRELFLRLRSAFAARIRDVRMGIREPHPFRSTPTRPHVTPPGRRATGVRRYRVTGSES</sequence>
<dbReference type="InterPro" id="IPR023296">
    <property type="entry name" value="Glyco_hydro_beta-prop_sf"/>
</dbReference>
<proteinExistence type="predicted"/>
<keyword evidence="3" id="KW-1185">Reference proteome</keyword>
<evidence type="ECO:0000313" key="3">
    <source>
        <dbReference type="Proteomes" id="UP000318055"/>
    </source>
</evidence>
<dbReference type="EMBL" id="CP042239">
    <property type="protein sequence ID" value="QDX26917.1"/>
    <property type="molecule type" value="Genomic_DNA"/>
</dbReference>
<dbReference type="SUPFAM" id="SSF75005">
    <property type="entry name" value="Arabinanase/levansucrase/invertase"/>
    <property type="match status" value="1"/>
</dbReference>
<dbReference type="RefSeq" id="WP_145847999.1">
    <property type="nucleotide sequence ID" value="NZ_CP042239.1"/>
</dbReference>
<dbReference type="Proteomes" id="UP000318055">
    <property type="component" value="Chromosome"/>
</dbReference>
<name>A0A518RHH3_9SPHN</name>
<evidence type="ECO:0000313" key="2">
    <source>
        <dbReference type="EMBL" id="QDX26917.1"/>
    </source>
</evidence>
<dbReference type="OrthoDB" id="7576715at2"/>
<evidence type="ECO:0000256" key="1">
    <source>
        <dbReference type="SAM" id="MobiDB-lite"/>
    </source>
</evidence>
<dbReference type="Gene3D" id="2.115.10.20">
    <property type="entry name" value="Glycosyl hydrolase domain, family 43"/>
    <property type="match status" value="1"/>
</dbReference>
<accession>A0A518RHH3</accession>
<organism evidence="2 3">
    <name type="scientific">Sphingomonas suaedae</name>
    <dbReference type="NCBI Taxonomy" id="2599297"/>
    <lineage>
        <taxon>Bacteria</taxon>
        <taxon>Pseudomonadati</taxon>
        <taxon>Pseudomonadota</taxon>
        <taxon>Alphaproteobacteria</taxon>
        <taxon>Sphingomonadales</taxon>
        <taxon>Sphingomonadaceae</taxon>
        <taxon>Sphingomonas</taxon>
    </lineage>
</organism>
<dbReference type="AlphaFoldDB" id="A0A518RHH3"/>
<feature type="region of interest" description="Disordered" evidence="1">
    <location>
        <begin position="247"/>
        <end position="269"/>
    </location>
</feature>
<dbReference type="KEGG" id="ssua:FPZ54_13485"/>
<protein>
    <submittedName>
        <fullName evidence="2">Uncharacterized protein</fullName>
    </submittedName>
</protein>
<gene>
    <name evidence="2" type="ORF">FPZ54_13485</name>
</gene>
<reference evidence="2 3" key="1">
    <citation type="submission" date="2019-07" db="EMBL/GenBank/DDBJ databases">
        <title>Sphingomonas alkalisoli sp. nov., isolated from rhizosphere soil of Suaedae salsa.</title>
        <authorList>
            <person name="Zhang H."/>
            <person name="Xu L."/>
            <person name="Zhang J.-X."/>
            <person name="Sun J.-Q."/>
        </authorList>
    </citation>
    <scope>NUCLEOTIDE SEQUENCE [LARGE SCALE GENOMIC DNA]</scope>
    <source>
        <strain evidence="2 3">XS-10</strain>
    </source>
</reference>